<reference evidence="1" key="1">
    <citation type="journal article" date="2015" name="Nature">
        <title>Complex archaea that bridge the gap between prokaryotes and eukaryotes.</title>
        <authorList>
            <person name="Spang A."/>
            <person name="Saw J.H."/>
            <person name="Jorgensen S.L."/>
            <person name="Zaremba-Niedzwiedzka K."/>
            <person name="Martijn J."/>
            <person name="Lind A.E."/>
            <person name="van Eijk R."/>
            <person name="Schleper C."/>
            <person name="Guy L."/>
            <person name="Ettema T.J."/>
        </authorList>
    </citation>
    <scope>NUCLEOTIDE SEQUENCE</scope>
</reference>
<protein>
    <submittedName>
        <fullName evidence="1">Uncharacterized protein</fullName>
    </submittedName>
</protein>
<feature type="non-terminal residue" evidence="1">
    <location>
        <position position="128"/>
    </location>
</feature>
<comment type="caution">
    <text evidence="1">The sequence shown here is derived from an EMBL/GenBank/DDBJ whole genome shotgun (WGS) entry which is preliminary data.</text>
</comment>
<proteinExistence type="predicted"/>
<organism evidence="1">
    <name type="scientific">marine sediment metagenome</name>
    <dbReference type="NCBI Taxonomy" id="412755"/>
    <lineage>
        <taxon>unclassified sequences</taxon>
        <taxon>metagenomes</taxon>
        <taxon>ecological metagenomes</taxon>
    </lineage>
</organism>
<gene>
    <name evidence="1" type="ORF">LCGC14_3094080</name>
</gene>
<accession>A0A0F8W9P7</accession>
<name>A0A0F8W9P7_9ZZZZ</name>
<dbReference type="EMBL" id="LAZR01066467">
    <property type="protein sequence ID" value="KKK53507.1"/>
    <property type="molecule type" value="Genomic_DNA"/>
</dbReference>
<evidence type="ECO:0000313" key="1">
    <source>
        <dbReference type="EMBL" id="KKK53507.1"/>
    </source>
</evidence>
<dbReference type="AlphaFoldDB" id="A0A0F8W9P7"/>
<sequence>MISSMAARDPEVGTTQAAPTLPQLMPLMAGPYAWYRRTFICSGSKHRPVWSREQNEPAKTKYCEFCGVVLDTKAELHADPPNTGGKVLMSYGWNLHDVDCPVRGRHVAWEGDKPYSIPCQGLLDRDWG</sequence>